<feature type="region of interest" description="Disordered" evidence="1">
    <location>
        <begin position="185"/>
        <end position="310"/>
    </location>
</feature>
<feature type="region of interest" description="Disordered" evidence="1">
    <location>
        <begin position="145"/>
        <end position="164"/>
    </location>
</feature>
<protein>
    <recommendedName>
        <fullName evidence="2">Anti sigma-E protein RseA N-terminal domain-containing protein</fullName>
    </recommendedName>
</protein>
<dbReference type="AlphaFoldDB" id="A0AAE8JW98"/>
<feature type="domain" description="Anti sigma-E protein RseA N-terminal" evidence="2">
    <location>
        <begin position="19"/>
        <end position="93"/>
    </location>
</feature>
<comment type="caution">
    <text evidence="3">The sequence shown here is derived from an EMBL/GenBank/DDBJ whole genome shotgun (WGS) entry which is preliminary data.</text>
</comment>
<feature type="compositionally biased region" description="Low complexity" evidence="1">
    <location>
        <begin position="147"/>
        <end position="157"/>
    </location>
</feature>
<gene>
    <name evidence="3" type="ORF">C9386_12895</name>
</gene>
<organism evidence="3 4">
    <name type="scientific">Xanthomonas vasicola pv. vasculorum</name>
    <dbReference type="NCBI Taxonomy" id="325776"/>
    <lineage>
        <taxon>Bacteria</taxon>
        <taxon>Pseudomonadati</taxon>
        <taxon>Pseudomonadota</taxon>
        <taxon>Gammaproteobacteria</taxon>
        <taxon>Lysobacterales</taxon>
        <taxon>Lysobacteraceae</taxon>
        <taxon>Xanthomonas</taxon>
    </lineage>
</organism>
<dbReference type="RefSeq" id="WP_087910776.1">
    <property type="nucleotide sequence ID" value="NZ_CP028127.1"/>
</dbReference>
<proteinExistence type="predicted"/>
<sequence length="310" mass="31942">MSHNPAMSTTDKFELHYRQQLSALVDGELSADESRFLLRRLAHDEELAGCHERWQLCGDVLRGAASAPAPLDFAGRVRSAIAEEPAPQAQPAACQGARWRWGGGAAIAASVAAIALFMARERLPEAAAPGGETRVYATAAQLPPASQTPQVPVAPKAPAAPLPETPDQVAALAAAVPAAALASTRRSAATRNQQVARSAAARQQQAPARMMAAAAPAPAPASSAPAPAPASSAASSAVAAAPSNPFTHPDTTLQARPWPRAALSGASESPLNASFRQSRPGTTFYPFEPAPQTVASPAPNRPLPVQLPQN</sequence>
<dbReference type="CDD" id="cd16328">
    <property type="entry name" value="RseA_N"/>
    <property type="match status" value="1"/>
</dbReference>
<evidence type="ECO:0000313" key="3">
    <source>
        <dbReference type="EMBL" id="RNL01222.1"/>
    </source>
</evidence>
<dbReference type="KEGG" id="xva:C7V42_07150"/>
<dbReference type="PANTHER" id="PTHR38104">
    <property type="match status" value="1"/>
</dbReference>
<name>A0AAE8JW98_XANVA</name>
<feature type="compositionally biased region" description="Low complexity" evidence="1">
    <location>
        <begin position="185"/>
        <end position="243"/>
    </location>
</feature>
<dbReference type="GO" id="GO:0016989">
    <property type="term" value="F:sigma factor antagonist activity"/>
    <property type="evidence" value="ECO:0007669"/>
    <property type="project" value="InterPro"/>
</dbReference>
<evidence type="ECO:0000256" key="1">
    <source>
        <dbReference type="SAM" id="MobiDB-lite"/>
    </source>
</evidence>
<feature type="compositionally biased region" description="Polar residues" evidence="1">
    <location>
        <begin position="244"/>
        <end position="254"/>
    </location>
</feature>
<evidence type="ECO:0000259" key="2">
    <source>
        <dbReference type="Pfam" id="PF03872"/>
    </source>
</evidence>
<reference evidence="3 4" key="1">
    <citation type="submission" date="2018-03" db="EMBL/GenBank/DDBJ databases">
        <authorList>
            <person name="Wu G."/>
        </authorList>
    </citation>
    <scope>NUCLEOTIDE SEQUENCE [LARGE SCALE GENOMIC DNA]</scope>
    <source>
        <strain evidence="3 4">SAM-118</strain>
    </source>
</reference>
<dbReference type="Gene3D" id="1.10.10.880">
    <property type="entry name" value="Anti sigma-E protein RseA, N-terminal domain"/>
    <property type="match status" value="1"/>
</dbReference>
<dbReference type="PANTHER" id="PTHR38104:SF1">
    <property type="entry name" value="ANTI-SIGMA-E FACTOR RSEA"/>
    <property type="match status" value="1"/>
</dbReference>
<dbReference type="InterPro" id="IPR005572">
    <property type="entry name" value="Anti-sigma_E_RseA_N"/>
</dbReference>
<dbReference type="Pfam" id="PF03872">
    <property type="entry name" value="RseA_N"/>
    <property type="match status" value="1"/>
</dbReference>
<accession>A0AAE8JW98</accession>
<evidence type="ECO:0000313" key="4">
    <source>
        <dbReference type="Proteomes" id="UP000284283"/>
    </source>
</evidence>
<dbReference type="Proteomes" id="UP000284283">
    <property type="component" value="Unassembled WGS sequence"/>
</dbReference>
<dbReference type="SUPFAM" id="SSF89069">
    <property type="entry name" value="N-terminal, cytoplasmic domain of anti-sigmaE factor RseA"/>
    <property type="match status" value="1"/>
</dbReference>
<dbReference type="InterPro" id="IPR052383">
    <property type="entry name" value="Anti-sigma-E_RseA-like"/>
</dbReference>
<dbReference type="EMBL" id="PYTT01000110">
    <property type="protein sequence ID" value="RNL01222.1"/>
    <property type="molecule type" value="Genomic_DNA"/>
</dbReference>
<dbReference type="InterPro" id="IPR036147">
    <property type="entry name" value="Anti-sigma_E_RseA_N_sf"/>
</dbReference>
<feature type="compositionally biased region" description="Polar residues" evidence="1">
    <location>
        <begin position="266"/>
        <end position="281"/>
    </location>
</feature>